<evidence type="ECO:0000256" key="1">
    <source>
        <dbReference type="PIRSR" id="PIRSR037847-1"/>
    </source>
</evidence>
<feature type="domain" description="Helix-turn-helix type 11" evidence="3">
    <location>
        <begin position="6"/>
        <end position="59"/>
    </location>
</feature>
<sequence length="172" mass="18604">MNAVQRREVILERLSNADAPVSASVMAAELGVSRQIVVGDVALLRAGGAAIEATPRGYQFHPAPGGYTGILACVHRTAEEMRTELYAVVDQGGTVVDVAVENPLYGELRGNLNLSSRYDVDNFIQQAADTPECLLSRMTGGVHLHTLRCPDEKTFHRIEAALENAGVLYKKE</sequence>
<dbReference type="InterPro" id="IPR013196">
    <property type="entry name" value="HTH_11"/>
</dbReference>
<dbReference type="Pfam" id="PF08279">
    <property type="entry name" value="HTH_11"/>
    <property type="match status" value="1"/>
</dbReference>
<feature type="domain" description="3H" evidence="2">
    <location>
        <begin position="72"/>
        <end position="168"/>
    </location>
</feature>
<dbReference type="InterPro" id="IPR035922">
    <property type="entry name" value="3H_dom_sf"/>
</dbReference>
<accession>A0A2A7B6B4</accession>
<keyword evidence="1" id="KW-0533">Nickel</keyword>
<dbReference type="PANTHER" id="PTHR40068:SF1">
    <property type="entry name" value="TRANSCRIPTION REPRESSOR NIAR-RELATED"/>
    <property type="match status" value="1"/>
</dbReference>
<dbReference type="InterPro" id="IPR026043">
    <property type="entry name" value="NadR"/>
</dbReference>
<dbReference type="EMBL" id="NOUV01000014">
    <property type="protein sequence ID" value="PDX86937.1"/>
    <property type="molecule type" value="Genomic_DNA"/>
</dbReference>
<organism evidence="4 5">
    <name type="scientific">Faecalibacterium prausnitzii</name>
    <dbReference type="NCBI Taxonomy" id="853"/>
    <lineage>
        <taxon>Bacteria</taxon>
        <taxon>Bacillati</taxon>
        <taxon>Bacillota</taxon>
        <taxon>Clostridia</taxon>
        <taxon>Eubacteriales</taxon>
        <taxon>Oscillospiraceae</taxon>
        <taxon>Faecalibacterium</taxon>
    </lineage>
</organism>
<evidence type="ECO:0000259" key="2">
    <source>
        <dbReference type="Pfam" id="PF02829"/>
    </source>
</evidence>
<dbReference type="SUPFAM" id="SSF46785">
    <property type="entry name" value="Winged helix' DNA-binding domain"/>
    <property type="match status" value="1"/>
</dbReference>
<feature type="binding site" evidence="1">
    <location>
        <position position="84"/>
    </location>
    <ligand>
        <name>Ni(2+)</name>
        <dbReference type="ChEBI" id="CHEBI:49786"/>
    </ligand>
</feature>
<evidence type="ECO:0000259" key="3">
    <source>
        <dbReference type="Pfam" id="PF08279"/>
    </source>
</evidence>
<feature type="binding site" evidence="1">
    <location>
        <position position="145"/>
    </location>
    <ligand>
        <name>Ni(2+)</name>
        <dbReference type="ChEBI" id="CHEBI:49786"/>
    </ligand>
</feature>
<dbReference type="Proteomes" id="UP000220904">
    <property type="component" value="Unassembled WGS sequence"/>
</dbReference>
<dbReference type="PIRSF" id="PIRSF037847">
    <property type="entry name" value="NiaR"/>
    <property type="match status" value="1"/>
</dbReference>
<dbReference type="InterPro" id="IPR004173">
    <property type="entry name" value="3H_domain"/>
</dbReference>
<dbReference type="GO" id="GO:0046872">
    <property type="term" value="F:metal ion binding"/>
    <property type="evidence" value="ECO:0007669"/>
    <property type="project" value="UniProtKB-KW"/>
</dbReference>
<protein>
    <submittedName>
        <fullName evidence="4">Transcription repressor NadR</fullName>
    </submittedName>
</protein>
<dbReference type="OrthoDB" id="9792661at2"/>
<comment type="caution">
    <text evidence="4">The sequence shown here is derived from an EMBL/GenBank/DDBJ whole genome shotgun (WGS) entry which is preliminary data.</text>
</comment>
<evidence type="ECO:0000313" key="5">
    <source>
        <dbReference type="Proteomes" id="UP000220904"/>
    </source>
</evidence>
<dbReference type="RefSeq" id="WP_097792763.1">
    <property type="nucleotide sequence ID" value="NZ_CP186692.1"/>
</dbReference>
<dbReference type="InterPro" id="IPR036390">
    <property type="entry name" value="WH_DNA-bd_sf"/>
</dbReference>
<name>A0A2A7B6B4_9FIRM</name>
<dbReference type="Gene3D" id="1.10.10.10">
    <property type="entry name" value="Winged helix-like DNA-binding domain superfamily/Winged helix DNA-binding domain"/>
    <property type="match status" value="1"/>
</dbReference>
<feature type="binding site" evidence="1">
    <location>
        <position position="143"/>
    </location>
    <ligand>
        <name>Ni(2+)</name>
        <dbReference type="ChEBI" id="CHEBI:49786"/>
    </ligand>
</feature>
<dbReference type="InterPro" id="IPR036388">
    <property type="entry name" value="WH-like_DNA-bd_sf"/>
</dbReference>
<keyword evidence="1" id="KW-0479">Metal-binding</keyword>
<dbReference type="PANTHER" id="PTHR40068">
    <property type="entry name" value="TRANSCRIPTION REPRESSOR NIAR-RELATED"/>
    <property type="match status" value="1"/>
</dbReference>
<reference evidence="4 5" key="1">
    <citation type="journal article" date="2017" name="Front. Microbiol.">
        <title>New Insights into the Diversity of the Genus Faecalibacterium.</title>
        <authorList>
            <person name="Benevides L."/>
            <person name="Burman S."/>
            <person name="Martin R."/>
            <person name="Robert V."/>
            <person name="Thomas M."/>
            <person name="Miquel S."/>
            <person name="Chain F."/>
            <person name="Sokol H."/>
            <person name="Bermudez-Humaran L.G."/>
            <person name="Morrison M."/>
            <person name="Langella P."/>
            <person name="Azevedo V.A."/>
            <person name="Chatel J.M."/>
            <person name="Soares S."/>
        </authorList>
    </citation>
    <scope>NUCLEOTIDE SEQUENCE [LARGE SCALE GENOMIC DNA]</scope>
    <source>
        <strain evidence="4 5">AHMP21</strain>
    </source>
</reference>
<dbReference type="Pfam" id="PF02829">
    <property type="entry name" value="3H"/>
    <property type="match status" value="1"/>
</dbReference>
<dbReference type="Gene3D" id="3.30.1340.20">
    <property type="entry name" value="3H domain"/>
    <property type="match status" value="1"/>
</dbReference>
<feature type="binding site" evidence="1">
    <location>
        <position position="75"/>
    </location>
    <ligand>
        <name>Ni(2+)</name>
        <dbReference type="ChEBI" id="CHEBI:49786"/>
    </ligand>
</feature>
<evidence type="ECO:0000313" key="4">
    <source>
        <dbReference type="EMBL" id="PDX86937.1"/>
    </source>
</evidence>
<dbReference type="AlphaFoldDB" id="A0A2A7B6B4"/>
<dbReference type="SUPFAM" id="SSF75500">
    <property type="entry name" value="Putative transcriptional regulator TM1602, C-terminal domain"/>
    <property type="match status" value="1"/>
</dbReference>
<gene>
    <name evidence="4" type="ORF">CHR60_09480</name>
</gene>
<proteinExistence type="predicted"/>